<evidence type="ECO:0000259" key="1">
    <source>
        <dbReference type="Pfam" id="PF20241"/>
    </source>
</evidence>
<dbReference type="Pfam" id="PF20241">
    <property type="entry name" value="DUF6598"/>
    <property type="match status" value="1"/>
</dbReference>
<dbReference type="EnsemblPlants" id="LPERR12G16960.1">
    <property type="protein sequence ID" value="LPERR12G16960.1"/>
    <property type="gene ID" value="LPERR12G16960"/>
</dbReference>
<reference evidence="2 3" key="1">
    <citation type="submission" date="2012-08" db="EMBL/GenBank/DDBJ databases">
        <title>Oryza genome evolution.</title>
        <authorList>
            <person name="Wing R.A."/>
        </authorList>
    </citation>
    <scope>NUCLEOTIDE SEQUENCE</scope>
</reference>
<organism evidence="2 3">
    <name type="scientific">Leersia perrieri</name>
    <dbReference type="NCBI Taxonomy" id="77586"/>
    <lineage>
        <taxon>Eukaryota</taxon>
        <taxon>Viridiplantae</taxon>
        <taxon>Streptophyta</taxon>
        <taxon>Embryophyta</taxon>
        <taxon>Tracheophyta</taxon>
        <taxon>Spermatophyta</taxon>
        <taxon>Magnoliopsida</taxon>
        <taxon>Liliopsida</taxon>
        <taxon>Poales</taxon>
        <taxon>Poaceae</taxon>
        <taxon>BOP clade</taxon>
        <taxon>Oryzoideae</taxon>
        <taxon>Oryzeae</taxon>
        <taxon>Oryzinae</taxon>
        <taxon>Leersia</taxon>
    </lineage>
</organism>
<dbReference type="AlphaFoldDB" id="A0A0D9Y1W0"/>
<dbReference type="PANTHER" id="PTHR33065:SF206">
    <property type="entry name" value="OS12G0619700 PROTEIN"/>
    <property type="match status" value="1"/>
</dbReference>
<dbReference type="HOGENOM" id="CLU_030845_4_2_1"/>
<reference evidence="3" key="2">
    <citation type="submission" date="2013-12" db="EMBL/GenBank/DDBJ databases">
        <authorList>
            <person name="Yu Y."/>
            <person name="Lee S."/>
            <person name="de Baynast K."/>
            <person name="Wissotski M."/>
            <person name="Liu L."/>
            <person name="Talag J."/>
            <person name="Goicoechea J."/>
            <person name="Angelova A."/>
            <person name="Jetty R."/>
            <person name="Kudrna D."/>
            <person name="Golser W."/>
            <person name="Rivera L."/>
            <person name="Zhang J."/>
            <person name="Wing R."/>
        </authorList>
    </citation>
    <scope>NUCLEOTIDE SEQUENCE</scope>
</reference>
<dbReference type="InterPro" id="IPR046533">
    <property type="entry name" value="DUF6598"/>
</dbReference>
<sequence>MAEDDGDCVDLEPFFYDEAAAEVGGGGKETGGASASTIPWRRRLVLCDAIYIEVDLKMKMDDRRGSSREDKRLSKGLLILNGVQLSPYLSKMRTAVQSLTLRSRSICPCNAQITYSYVSHGVEATISVVELLLDDQGHGGGHFCGQITACTSTIQDTSVVLHDSKLLAAAAGVIAADDCNVHTSIPLLRRVMAVSLDETLIVTIFAQSSDGVTDRQTIDFKPAVNGGDEARIVCGVTSFVVKVIWSTMSMVPDQ</sequence>
<dbReference type="Gramene" id="LPERR12G16960.1">
    <property type="protein sequence ID" value="LPERR12G16960.1"/>
    <property type="gene ID" value="LPERR12G16960"/>
</dbReference>
<reference evidence="2" key="3">
    <citation type="submission" date="2015-04" db="UniProtKB">
        <authorList>
            <consortium name="EnsemblPlants"/>
        </authorList>
    </citation>
    <scope>IDENTIFICATION</scope>
</reference>
<protein>
    <recommendedName>
        <fullName evidence="1">DUF6598 domain-containing protein</fullName>
    </recommendedName>
</protein>
<evidence type="ECO:0000313" key="2">
    <source>
        <dbReference type="EnsemblPlants" id="LPERR12G16960.1"/>
    </source>
</evidence>
<name>A0A0D9Y1W0_9ORYZ</name>
<evidence type="ECO:0000313" key="3">
    <source>
        <dbReference type="Proteomes" id="UP000032180"/>
    </source>
</evidence>
<dbReference type="Proteomes" id="UP000032180">
    <property type="component" value="Chromosome 12"/>
</dbReference>
<proteinExistence type="predicted"/>
<feature type="domain" description="DUF6598" evidence="1">
    <location>
        <begin position="41"/>
        <end position="243"/>
    </location>
</feature>
<dbReference type="STRING" id="77586.A0A0D9Y1W0"/>
<accession>A0A0D9Y1W0</accession>
<dbReference type="PANTHER" id="PTHR33065">
    <property type="entry name" value="OS07G0486400 PROTEIN"/>
    <property type="match status" value="1"/>
</dbReference>
<keyword evidence="3" id="KW-1185">Reference proteome</keyword>